<protein>
    <submittedName>
        <fullName evidence="1">Uncharacterized protein</fullName>
    </submittedName>
</protein>
<dbReference type="EMBL" id="CP001134">
    <property type="protein sequence ID" value="ACH64775.1"/>
    <property type="molecule type" value="Genomic_DNA"/>
</dbReference>
<accession>B5EW90</accession>
<gene>
    <name evidence="1" type="ordered locus">VFMJ11_B0147</name>
</gene>
<dbReference type="KEGG" id="vfm:VFMJ11_B0147"/>
<evidence type="ECO:0000313" key="2">
    <source>
        <dbReference type="Proteomes" id="UP000001857"/>
    </source>
</evidence>
<reference evidence="2" key="1">
    <citation type="submission" date="2008-08" db="EMBL/GenBank/DDBJ databases">
        <title>Complete sequence of Vibrio fischeri strain MJ11.</title>
        <authorList>
            <person name="Mandel M.J."/>
            <person name="Stabb E.V."/>
            <person name="Ruby E.G."/>
            <person name="Ferriera S."/>
            <person name="Johnson J."/>
            <person name="Kravitz S."/>
            <person name="Beeson K."/>
            <person name="Sutton G."/>
            <person name="Rogers Y.-H."/>
            <person name="Friedman R."/>
            <person name="Frazier M."/>
            <person name="Venter J.C."/>
        </authorList>
    </citation>
    <scope>NUCLEOTIDE SEQUENCE [LARGE SCALE GENOMIC DNA]</scope>
    <source>
        <strain evidence="2">MJ11</strain>
        <plasmid evidence="2">Plasmid pMJ100</plasmid>
    </source>
</reference>
<dbReference type="RefSeq" id="WP_012534558.1">
    <property type="nucleotide sequence ID" value="NC_011185.1"/>
</dbReference>
<sequence>MEAYDDTYQPPVLSINKDAKLRFLPMKPNLPHQIAHENIHLNNVPFLPILEAEPITLSTEVTQVFLHLYHELTNGKKLKNYLLSSDRTSVISQQSGNYPVLALIKSQDWFNTIIYQSNDLKVDERPEISDEVNLAFKKMMDWRWDHEACVIMLSLES</sequence>
<dbReference type="HOGENOM" id="CLU_1677133_0_0_6"/>
<reference evidence="1 2" key="2">
    <citation type="journal article" date="2009" name="Nature">
        <title>A single regulatory gene is sufficient to alter bacterial host range.</title>
        <authorList>
            <person name="Mandel M.J."/>
            <person name="Wollenberg M.S."/>
            <person name="Stabb E.V."/>
            <person name="Visick K.L."/>
            <person name="Ruby E.G."/>
        </authorList>
    </citation>
    <scope>NUCLEOTIDE SEQUENCE [LARGE SCALE GENOMIC DNA]</scope>
    <source>
        <strain evidence="1 2">MJ11</strain>
        <plasmid evidence="2">Plasmid pMJ100</plasmid>
    </source>
</reference>
<dbReference type="Proteomes" id="UP000001857">
    <property type="component" value="Plasmid pMJ100"/>
</dbReference>
<organism evidence="1 2">
    <name type="scientific">Aliivibrio fischeri (strain MJ11)</name>
    <name type="common">Vibrio fischeri</name>
    <dbReference type="NCBI Taxonomy" id="388396"/>
    <lineage>
        <taxon>Bacteria</taxon>
        <taxon>Pseudomonadati</taxon>
        <taxon>Pseudomonadota</taxon>
        <taxon>Gammaproteobacteria</taxon>
        <taxon>Vibrionales</taxon>
        <taxon>Vibrionaceae</taxon>
        <taxon>Aliivibrio</taxon>
    </lineage>
</organism>
<keyword evidence="1" id="KW-0614">Plasmid</keyword>
<dbReference type="AlphaFoldDB" id="B5EW90"/>
<geneLocation type="plasmid" evidence="1 2">
    <name>pMJ100</name>
</geneLocation>
<evidence type="ECO:0000313" key="1">
    <source>
        <dbReference type="EMBL" id="ACH64775.1"/>
    </source>
</evidence>
<name>B5EW90_ALIFM</name>
<proteinExistence type="predicted"/>